<dbReference type="CDD" id="cd06410">
    <property type="entry name" value="PB1_UP2"/>
    <property type="match status" value="1"/>
</dbReference>
<dbReference type="Gramene" id="Psat5g116200.1">
    <property type="protein sequence ID" value="Psat5g116200.1.cds"/>
    <property type="gene ID" value="Psat5g116200"/>
</dbReference>
<dbReference type="InterPro" id="IPR000270">
    <property type="entry name" value="PB1_dom"/>
</dbReference>
<name>A0A9D4WSN8_PEA</name>
<evidence type="ECO:0000256" key="1">
    <source>
        <dbReference type="SAM" id="MobiDB-lite"/>
    </source>
</evidence>
<dbReference type="EMBL" id="JAMSHJ010000005">
    <property type="protein sequence ID" value="KAI5407172.1"/>
    <property type="molecule type" value="Genomic_DNA"/>
</dbReference>
<feature type="domain" description="PB1" evidence="2">
    <location>
        <begin position="22"/>
        <end position="102"/>
    </location>
</feature>
<organism evidence="3 4">
    <name type="scientific">Pisum sativum</name>
    <name type="common">Garden pea</name>
    <name type="synonym">Lathyrus oleraceus</name>
    <dbReference type="NCBI Taxonomy" id="3888"/>
    <lineage>
        <taxon>Eukaryota</taxon>
        <taxon>Viridiplantae</taxon>
        <taxon>Streptophyta</taxon>
        <taxon>Embryophyta</taxon>
        <taxon>Tracheophyta</taxon>
        <taxon>Spermatophyta</taxon>
        <taxon>Magnoliopsida</taxon>
        <taxon>eudicotyledons</taxon>
        <taxon>Gunneridae</taxon>
        <taxon>Pentapetalae</taxon>
        <taxon>rosids</taxon>
        <taxon>fabids</taxon>
        <taxon>Fabales</taxon>
        <taxon>Fabaceae</taxon>
        <taxon>Papilionoideae</taxon>
        <taxon>50 kb inversion clade</taxon>
        <taxon>NPAAA clade</taxon>
        <taxon>Hologalegina</taxon>
        <taxon>IRL clade</taxon>
        <taxon>Fabeae</taxon>
        <taxon>Lathyrus</taxon>
    </lineage>
</organism>
<dbReference type="SMART" id="SM00666">
    <property type="entry name" value="PB1"/>
    <property type="match status" value="1"/>
</dbReference>
<dbReference type="OrthoDB" id="1914296at2759"/>
<keyword evidence="4" id="KW-1185">Reference proteome</keyword>
<dbReference type="Gramene" id="PSAT_LOCUS22369_t1">
    <property type="protein sequence ID" value="CAL5203290.1"/>
    <property type="gene ID" value="PSAT_LOCUS22369"/>
</dbReference>
<sequence length="196" mass="21773">MESKPKNIKLLCSYGGKILPRSTDGELRYVGGHTRVLAVDRSISFSELMEKLREFCGSSVKLRCQLPKGDLETLISITNDEDLAQITDEYDRASLKLTYPLKIRAVLSPPKSLLKVSPDLSSSSSSASRSPYRSPYTSSESPPYAAAYRFGRSPRAPVGYSFGARNGSAKAYCYTGQFERGPRPLYYGPRFSNYCH</sequence>
<evidence type="ECO:0000313" key="4">
    <source>
        <dbReference type="Proteomes" id="UP001058974"/>
    </source>
</evidence>
<dbReference type="Gene3D" id="3.10.20.90">
    <property type="entry name" value="Phosphatidylinositol 3-kinase Catalytic Subunit, Chain A, domain 1"/>
    <property type="match status" value="1"/>
</dbReference>
<accession>A0A9D4WSN8</accession>
<dbReference type="PANTHER" id="PTHR31066">
    <property type="entry name" value="OS05G0427100 PROTEIN-RELATED"/>
    <property type="match status" value="1"/>
</dbReference>
<gene>
    <name evidence="3" type="ORF">KIW84_053429</name>
</gene>
<dbReference type="Gramene" id="Psat05G0342900-T1">
    <property type="protein sequence ID" value="KAI5407172.1"/>
    <property type="gene ID" value="KIW84_053429"/>
</dbReference>
<proteinExistence type="predicted"/>
<dbReference type="SUPFAM" id="SSF54277">
    <property type="entry name" value="CAD &amp; PB1 domains"/>
    <property type="match status" value="1"/>
</dbReference>
<reference evidence="3 4" key="1">
    <citation type="journal article" date="2022" name="Nat. Genet.">
        <title>Improved pea reference genome and pan-genome highlight genomic features and evolutionary characteristics.</title>
        <authorList>
            <person name="Yang T."/>
            <person name="Liu R."/>
            <person name="Luo Y."/>
            <person name="Hu S."/>
            <person name="Wang D."/>
            <person name="Wang C."/>
            <person name="Pandey M.K."/>
            <person name="Ge S."/>
            <person name="Xu Q."/>
            <person name="Li N."/>
            <person name="Li G."/>
            <person name="Huang Y."/>
            <person name="Saxena R.K."/>
            <person name="Ji Y."/>
            <person name="Li M."/>
            <person name="Yan X."/>
            <person name="He Y."/>
            <person name="Liu Y."/>
            <person name="Wang X."/>
            <person name="Xiang C."/>
            <person name="Varshney R.K."/>
            <person name="Ding H."/>
            <person name="Gao S."/>
            <person name="Zong X."/>
        </authorList>
    </citation>
    <scope>NUCLEOTIDE SEQUENCE [LARGE SCALE GENOMIC DNA]</scope>
    <source>
        <strain evidence="3 4">cv. Zhongwan 6</strain>
    </source>
</reference>
<dbReference type="Pfam" id="PF00564">
    <property type="entry name" value="PB1"/>
    <property type="match status" value="1"/>
</dbReference>
<evidence type="ECO:0000259" key="2">
    <source>
        <dbReference type="SMART" id="SM00666"/>
    </source>
</evidence>
<evidence type="ECO:0000313" key="3">
    <source>
        <dbReference type="EMBL" id="KAI5407172.1"/>
    </source>
</evidence>
<comment type="caution">
    <text evidence="3">The sequence shown here is derived from an EMBL/GenBank/DDBJ whole genome shotgun (WGS) entry which is preliminary data.</text>
</comment>
<dbReference type="Proteomes" id="UP001058974">
    <property type="component" value="Chromosome 5"/>
</dbReference>
<feature type="region of interest" description="Disordered" evidence="1">
    <location>
        <begin position="113"/>
        <end position="142"/>
    </location>
</feature>
<protein>
    <recommendedName>
        <fullName evidence="2">PB1 domain-containing protein</fullName>
    </recommendedName>
</protein>
<dbReference type="InterPro" id="IPR053198">
    <property type="entry name" value="Gynoecium_Dev_Regulator"/>
</dbReference>
<dbReference type="AlphaFoldDB" id="A0A9D4WSN8"/>
<dbReference type="PANTHER" id="PTHR31066:SF66">
    <property type="entry name" value="PB1 DOMAIN-CONTAINING PROTEIN"/>
    <property type="match status" value="1"/>
</dbReference>